<name>A0A9P1DR56_9DINO</name>
<reference evidence="2" key="2">
    <citation type="submission" date="2024-04" db="EMBL/GenBank/DDBJ databases">
        <authorList>
            <person name="Chen Y."/>
            <person name="Shah S."/>
            <person name="Dougan E. K."/>
            <person name="Thang M."/>
            <person name="Chan C."/>
        </authorList>
    </citation>
    <scope>NUCLEOTIDE SEQUENCE [LARGE SCALE GENOMIC DNA]</scope>
</reference>
<dbReference type="EMBL" id="CAMXCT030006502">
    <property type="protein sequence ID" value="CAL4802152.1"/>
    <property type="molecule type" value="Genomic_DNA"/>
</dbReference>
<proteinExistence type="predicted"/>
<keyword evidence="3" id="KW-0489">Methyltransferase</keyword>
<reference evidence="1" key="1">
    <citation type="submission" date="2022-10" db="EMBL/GenBank/DDBJ databases">
        <authorList>
            <person name="Chen Y."/>
            <person name="Dougan E. K."/>
            <person name="Chan C."/>
            <person name="Rhodes N."/>
            <person name="Thang M."/>
        </authorList>
    </citation>
    <scope>NUCLEOTIDE SEQUENCE</scope>
</reference>
<dbReference type="EMBL" id="CAMXCT020006502">
    <property type="protein sequence ID" value="CAL1168215.1"/>
    <property type="molecule type" value="Genomic_DNA"/>
</dbReference>
<keyword evidence="3" id="KW-0808">Transferase</keyword>
<evidence type="ECO:0000313" key="4">
    <source>
        <dbReference type="Proteomes" id="UP001152797"/>
    </source>
</evidence>
<gene>
    <name evidence="1" type="ORF">C1SCF055_LOCUS39709</name>
</gene>
<dbReference type="GO" id="GO:0032259">
    <property type="term" value="P:methylation"/>
    <property type="evidence" value="ECO:0007669"/>
    <property type="project" value="UniProtKB-KW"/>
</dbReference>
<dbReference type="EMBL" id="CAMXCT010006502">
    <property type="protein sequence ID" value="CAI4014840.1"/>
    <property type="molecule type" value="Genomic_DNA"/>
</dbReference>
<organism evidence="1">
    <name type="scientific">Cladocopium goreaui</name>
    <dbReference type="NCBI Taxonomy" id="2562237"/>
    <lineage>
        <taxon>Eukaryota</taxon>
        <taxon>Sar</taxon>
        <taxon>Alveolata</taxon>
        <taxon>Dinophyceae</taxon>
        <taxon>Suessiales</taxon>
        <taxon>Symbiodiniaceae</taxon>
        <taxon>Cladocopium</taxon>
    </lineage>
</organism>
<keyword evidence="4" id="KW-1185">Reference proteome</keyword>
<dbReference type="GO" id="GO:0008168">
    <property type="term" value="F:methyltransferase activity"/>
    <property type="evidence" value="ECO:0007669"/>
    <property type="project" value="UniProtKB-KW"/>
</dbReference>
<evidence type="ECO:0000313" key="2">
    <source>
        <dbReference type="EMBL" id="CAL1168215.1"/>
    </source>
</evidence>
<dbReference type="AlphaFoldDB" id="A0A9P1DR56"/>
<dbReference type="OrthoDB" id="443429at2759"/>
<protein>
    <submittedName>
        <fullName evidence="3">Methyltransferase FkbM domain-containing protein</fullName>
    </submittedName>
</protein>
<evidence type="ECO:0000313" key="1">
    <source>
        <dbReference type="EMBL" id="CAI4014840.1"/>
    </source>
</evidence>
<dbReference type="Proteomes" id="UP001152797">
    <property type="component" value="Unassembled WGS sequence"/>
</dbReference>
<comment type="caution">
    <text evidence="1">The sequence shown here is derived from an EMBL/GenBank/DDBJ whole genome shotgun (WGS) entry which is preliminary data.</text>
</comment>
<accession>A0A9P1DR56</accession>
<sequence>MATRAAALSWLVSAIAEEGWKVQHGLPMLEWCALLTDMEPKDLLQRCCQPDSHSCFELADAIGGKCCRQETSPSGFYGFLLPPRSFSLNGKLHQLDPCAETEAECLFSWGNFHILGPKLEEELDALGFLGDETGPALSMKATTSPILMDLVRVNSHDEEVPIFYHRLFHEYAEVTPQALWEYSHYTLHRNQFLASLAARPRVAKRGAVCGQPEAAQAKAMADTTALPWLALRWMERGNEPFDSFVNLGARDGLADDPLQFLLRDPRHVEFALAVEMDPEYCSRHRANLPHVVVLCLRVSQQRMPEILKEVPDWRLFHRREVDGMPRLDVLKVDLDGADCDAARAFLTSVRAKLVVLEVFDGLPPPLRFALHEHPELRWGELKIWGCSLSYQVRMLKPLGYHLVWYGAGNAVYVHSTAKRRLGLPRLDEVDCYAKSVVMAMWPNGRTLRRWFYEDPLNLTLSDARRALGEHLQGRPYTLML</sequence>
<evidence type="ECO:0000313" key="3">
    <source>
        <dbReference type="EMBL" id="CAL4802152.1"/>
    </source>
</evidence>